<sequence length="126" mass="12935">GRLGERVGPRAPTLLAMGSLIAAPLMLALPTGPITLSVFLVAIGIGLGASNVCSATLLLAWFGRRPNLELFSLMCLVSTLAAAGPTVGGAVRDHTGHFDAIFLMLSGFEAVVALGVMLTRAPRPGR</sequence>
<dbReference type="InterPro" id="IPR020846">
    <property type="entry name" value="MFS_dom"/>
</dbReference>
<gene>
    <name evidence="6" type="ORF">HUK82_11930</name>
</gene>
<feature type="transmembrane region" description="Helical" evidence="4">
    <location>
        <begin position="70"/>
        <end position="88"/>
    </location>
</feature>
<feature type="transmembrane region" description="Helical" evidence="4">
    <location>
        <begin position="100"/>
        <end position="119"/>
    </location>
</feature>
<dbReference type="InterPro" id="IPR036259">
    <property type="entry name" value="MFS_trans_sf"/>
</dbReference>
<feature type="domain" description="Major facilitator superfamily (MFS) profile" evidence="5">
    <location>
        <begin position="1"/>
        <end position="126"/>
    </location>
</feature>
<name>A0A850PGB4_9PROT</name>
<dbReference type="EMBL" id="JABXXR010000106">
    <property type="protein sequence ID" value="NVN41266.1"/>
    <property type="molecule type" value="Genomic_DNA"/>
</dbReference>
<feature type="transmembrane region" description="Helical" evidence="4">
    <location>
        <begin position="36"/>
        <end position="63"/>
    </location>
</feature>
<evidence type="ECO:0000256" key="4">
    <source>
        <dbReference type="SAM" id="Phobius"/>
    </source>
</evidence>
<keyword evidence="1 4" id="KW-0812">Transmembrane</keyword>
<evidence type="ECO:0000256" key="1">
    <source>
        <dbReference type="ARBA" id="ARBA00022692"/>
    </source>
</evidence>
<feature type="transmembrane region" description="Helical" evidence="4">
    <location>
        <begin position="12"/>
        <end position="30"/>
    </location>
</feature>
<dbReference type="GO" id="GO:0022857">
    <property type="term" value="F:transmembrane transporter activity"/>
    <property type="evidence" value="ECO:0007669"/>
    <property type="project" value="InterPro"/>
</dbReference>
<keyword evidence="2 4" id="KW-1133">Transmembrane helix</keyword>
<keyword evidence="7" id="KW-1185">Reference proteome</keyword>
<dbReference type="Gene3D" id="1.20.1250.20">
    <property type="entry name" value="MFS general substrate transporter like domains"/>
    <property type="match status" value="1"/>
</dbReference>
<dbReference type="PROSITE" id="PS50850">
    <property type="entry name" value="MFS"/>
    <property type="match status" value="1"/>
</dbReference>
<proteinExistence type="predicted"/>
<evidence type="ECO:0000259" key="5">
    <source>
        <dbReference type="PROSITE" id="PS50850"/>
    </source>
</evidence>
<feature type="non-terminal residue" evidence="6">
    <location>
        <position position="1"/>
    </location>
</feature>
<protein>
    <submittedName>
        <fullName evidence="6">MFS transporter</fullName>
    </submittedName>
</protein>
<accession>A0A850PGB4</accession>
<reference evidence="6 7" key="1">
    <citation type="submission" date="2020-06" db="EMBL/GenBank/DDBJ databases">
        <title>Description of novel acetic acid bacteria.</title>
        <authorList>
            <person name="Sombolestani A."/>
        </authorList>
    </citation>
    <scope>NUCLEOTIDE SEQUENCE [LARGE SCALE GENOMIC DNA]</scope>
    <source>
        <strain evidence="6 7">LMG 27010</strain>
    </source>
</reference>
<evidence type="ECO:0000313" key="7">
    <source>
        <dbReference type="Proteomes" id="UP000585665"/>
    </source>
</evidence>
<dbReference type="Proteomes" id="UP000585665">
    <property type="component" value="Unassembled WGS sequence"/>
</dbReference>
<comment type="caution">
    <text evidence="6">The sequence shown here is derived from an EMBL/GenBank/DDBJ whole genome shotgun (WGS) entry which is preliminary data.</text>
</comment>
<evidence type="ECO:0000256" key="2">
    <source>
        <dbReference type="ARBA" id="ARBA00022989"/>
    </source>
</evidence>
<organism evidence="6 7">
    <name type="scientific">Ameyamaea chiangmaiensis</name>
    <dbReference type="NCBI Taxonomy" id="442969"/>
    <lineage>
        <taxon>Bacteria</taxon>
        <taxon>Pseudomonadati</taxon>
        <taxon>Pseudomonadota</taxon>
        <taxon>Alphaproteobacteria</taxon>
        <taxon>Acetobacterales</taxon>
        <taxon>Acetobacteraceae</taxon>
        <taxon>Ameyamaea</taxon>
    </lineage>
</organism>
<evidence type="ECO:0000256" key="3">
    <source>
        <dbReference type="ARBA" id="ARBA00023136"/>
    </source>
</evidence>
<dbReference type="RefSeq" id="WP_218061579.1">
    <property type="nucleotide sequence ID" value="NZ_JABXXR010000106.1"/>
</dbReference>
<keyword evidence="3 4" id="KW-0472">Membrane</keyword>
<evidence type="ECO:0000313" key="6">
    <source>
        <dbReference type="EMBL" id="NVN41266.1"/>
    </source>
</evidence>
<dbReference type="SUPFAM" id="SSF103473">
    <property type="entry name" value="MFS general substrate transporter"/>
    <property type="match status" value="1"/>
</dbReference>
<dbReference type="AlphaFoldDB" id="A0A850PGB4"/>